<sequence length="128" mass="14629">NETAKDLWDALERQMCGSEYGEQDRKAVILYVYETFKAIEEEQLLDTYLHPLALVAEKTKVSKRKEKVVVSLDSEGSGADDFSELKKITTLLAKAFNRRKFFSKPTNNNLRTSSTSQSVNKKQEFVKS</sequence>
<dbReference type="EMBL" id="BKCJ011375381">
    <property type="protein sequence ID" value="GFD27230.1"/>
    <property type="molecule type" value="Genomic_DNA"/>
</dbReference>
<proteinExistence type="predicted"/>
<evidence type="ECO:0000256" key="1">
    <source>
        <dbReference type="SAM" id="MobiDB-lite"/>
    </source>
</evidence>
<feature type="compositionally biased region" description="Polar residues" evidence="1">
    <location>
        <begin position="104"/>
        <end position="120"/>
    </location>
</feature>
<feature type="non-terminal residue" evidence="2">
    <location>
        <position position="128"/>
    </location>
</feature>
<evidence type="ECO:0000313" key="2">
    <source>
        <dbReference type="EMBL" id="GFD27230.1"/>
    </source>
</evidence>
<feature type="non-terminal residue" evidence="2">
    <location>
        <position position="1"/>
    </location>
</feature>
<name>A0A699UXF7_TANCI</name>
<feature type="region of interest" description="Disordered" evidence="1">
    <location>
        <begin position="103"/>
        <end position="128"/>
    </location>
</feature>
<protein>
    <submittedName>
        <fullName evidence="2">Uncharacterized protein</fullName>
    </submittedName>
</protein>
<comment type="caution">
    <text evidence="2">The sequence shown here is derived from an EMBL/GenBank/DDBJ whole genome shotgun (WGS) entry which is preliminary data.</text>
</comment>
<organism evidence="2">
    <name type="scientific">Tanacetum cinerariifolium</name>
    <name type="common">Dalmatian daisy</name>
    <name type="synonym">Chrysanthemum cinerariifolium</name>
    <dbReference type="NCBI Taxonomy" id="118510"/>
    <lineage>
        <taxon>Eukaryota</taxon>
        <taxon>Viridiplantae</taxon>
        <taxon>Streptophyta</taxon>
        <taxon>Embryophyta</taxon>
        <taxon>Tracheophyta</taxon>
        <taxon>Spermatophyta</taxon>
        <taxon>Magnoliopsida</taxon>
        <taxon>eudicotyledons</taxon>
        <taxon>Gunneridae</taxon>
        <taxon>Pentapetalae</taxon>
        <taxon>asterids</taxon>
        <taxon>campanulids</taxon>
        <taxon>Asterales</taxon>
        <taxon>Asteraceae</taxon>
        <taxon>Asteroideae</taxon>
        <taxon>Anthemideae</taxon>
        <taxon>Anthemidinae</taxon>
        <taxon>Tanacetum</taxon>
    </lineage>
</organism>
<reference evidence="2" key="1">
    <citation type="journal article" date="2019" name="Sci. Rep.">
        <title>Draft genome of Tanacetum cinerariifolium, the natural source of mosquito coil.</title>
        <authorList>
            <person name="Yamashiro T."/>
            <person name="Shiraishi A."/>
            <person name="Satake H."/>
            <person name="Nakayama K."/>
        </authorList>
    </citation>
    <scope>NUCLEOTIDE SEQUENCE</scope>
</reference>
<gene>
    <name evidence="2" type="ORF">Tci_899199</name>
</gene>
<dbReference type="AlphaFoldDB" id="A0A699UXF7"/>
<accession>A0A699UXF7</accession>